<dbReference type="InterPro" id="IPR011990">
    <property type="entry name" value="TPR-like_helical_dom_sf"/>
</dbReference>
<keyword evidence="1" id="KW-0732">Signal</keyword>
<protein>
    <recommendedName>
        <fullName evidence="4">DUF1570 domain-containing protein</fullName>
    </recommendedName>
</protein>
<feature type="chain" id="PRO_5012241749" description="DUF1570 domain-containing protein" evidence="1">
    <location>
        <begin position="24"/>
        <end position="512"/>
    </location>
</feature>
<dbReference type="AlphaFoldDB" id="A0A246JK19"/>
<feature type="signal peptide" evidence="1">
    <location>
        <begin position="1"/>
        <end position="23"/>
    </location>
</feature>
<accession>A0A246JK19</accession>
<dbReference type="Proteomes" id="UP000197097">
    <property type="component" value="Unassembled WGS sequence"/>
</dbReference>
<reference evidence="2 3" key="1">
    <citation type="journal article" date="2002" name="Int. J. Syst. Evol. Microbiol.">
        <title>Sphingopyxis witflariensis sp. nov., isolated from activated sludge.</title>
        <authorList>
            <person name="Kampfer P."/>
            <person name="Witzenberger R."/>
            <person name="Denner E.B."/>
            <person name="Busse H.J."/>
            <person name="Neef A."/>
        </authorList>
    </citation>
    <scope>NUCLEOTIDE SEQUENCE [LARGE SCALE GENOMIC DNA]</scope>
    <source>
        <strain evidence="2 3">DSM 14551</strain>
    </source>
</reference>
<dbReference type="Gene3D" id="1.25.40.10">
    <property type="entry name" value="Tetratricopeptide repeat domain"/>
    <property type="match status" value="1"/>
</dbReference>
<gene>
    <name evidence="2" type="ORF">CDQ91_17595</name>
</gene>
<proteinExistence type="predicted"/>
<dbReference type="OrthoDB" id="5523615at2"/>
<evidence type="ECO:0000313" key="2">
    <source>
        <dbReference type="EMBL" id="OWQ92599.1"/>
    </source>
</evidence>
<organism evidence="2 3">
    <name type="scientific">Sphingopyxis witflariensis</name>
    <dbReference type="NCBI Taxonomy" id="173675"/>
    <lineage>
        <taxon>Bacteria</taxon>
        <taxon>Pseudomonadati</taxon>
        <taxon>Pseudomonadota</taxon>
        <taxon>Alphaproteobacteria</taxon>
        <taxon>Sphingomonadales</taxon>
        <taxon>Sphingomonadaceae</taxon>
        <taxon>Sphingopyxis</taxon>
    </lineage>
</organism>
<dbReference type="EMBL" id="NISJ01000012">
    <property type="protein sequence ID" value="OWQ92599.1"/>
    <property type="molecule type" value="Genomic_DNA"/>
</dbReference>
<dbReference type="RefSeq" id="WP_088474016.1">
    <property type="nucleotide sequence ID" value="NZ_NISJ01000012.1"/>
</dbReference>
<evidence type="ECO:0008006" key="4">
    <source>
        <dbReference type="Google" id="ProtNLM"/>
    </source>
</evidence>
<keyword evidence="3" id="KW-1185">Reference proteome</keyword>
<name>A0A246JK19_9SPHN</name>
<evidence type="ECO:0000256" key="1">
    <source>
        <dbReference type="SAM" id="SignalP"/>
    </source>
</evidence>
<evidence type="ECO:0000313" key="3">
    <source>
        <dbReference type="Proteomes" id="UP000197097"/>
    </source>
</evidence>
<comment type="caution">
    <text evidence="2">The sequence shown here is derived from an EMBL/GenBank/DDBJ whole genome shotgun (WGS) entry which is preliminary data.</text>
</comment>
<sequence>MKNIIWAGLGCVAALTAPSTAAAKWLRADTENFVIYSEGNEKSLRTFAENLQRFDTTLRTRFHLSEAPEPNRLIVYLVPRATDAGRLMTGKSGSMIAGWYNPAPDGSFAISHRENVVIRGTPQSQQTLFHEYSHHFMKRYAGAALPAWFIEGFAEYYSTVDFTQDGKPVIGKPVHARAYGLRTMPQIPAETLLLQQPGAMQTVGQTDAYYGRAWLLTHMLYNDPTRSGQLGRYLGAINLGENGRKAATDAFGDLAQLDKDLNRYMGRPMSVSTSHEPVAVARKIDITALSPAEDALLPLHLERISAAHDDARTTSVRDELQTLSTVHGDNAGVWFELASAEWAINEDKRNAAAARAAVDKALAINPKHVRANVLLGRILTAGVEAKDAPRPADWDIVRKPIVLANRTNPDDPVPLYAYFKTFLDQGTPPPPIAIQGLGRAFQLAPENISLRVSYAFALANDGRLDDALKLARAVAFDPHDGGQGAELLKQLEAMRERSKAPASTADNDAADD</sequence>
<dbReference type="SUPFAM" id="SSF48452">
    <property type="entry name" value="TPR-like"/>
    <property type="match status" value="1"/>
</dbReference>